<feature type="region of interest" description="Disordered" evidence="1">
    <location>
        <begin position="1"/>
        <end position="20"/>
    </location>
</feature>
<protein>
    <submittedName>
        <fullName evidence="2">DNA mismatch repair protein</fullName>
    </submittedName>
</protein>
<accession>I5BSL5</accession>
<proteinExistence type="predicted"/>
<dbReference type="InterPro" id="IPR037198">
    <property type="entry name" value="MutL_C_sf"/>
</dbReference>
<dbReference type="PATRIC" id="fig|1189611.3.peg.3857"/>
<comment type="caution">
    <text evidence="2">The sequence shown here is derived from an EMBL/GenBank/DDBJ whole genome shotgun (WGS) entry which is preliminary data.</text>
</comment>
<dbReference type="AlphaFoldDB" id="I5BSL5"/>
<sequence>MNALLRQMEATPGSGTCNHGRPTYIELKLTDIERLFGRR</sequence>
<reference evidence="2 3" key="1">
    <citation type="journal article" date="2012" name="J. Bacteriol.">
        <title>Genome Sequence of Nitratireductor aquibiodomus Strain RA22.</title>
        <authorList>
            <person name="Singh A."/>
            <person name="Jangir P.K."/>
            <person name="Kumari C."/>
            <person name="Sharma R."/>
        </authorList>
    </citation>
    <scope>NUCLEOTIDE SEQUENCE [LARGE SCALE GENOMIC DNA]</scope>
    <source>
        <strain evidence="2 3">RA22</strain>
    </source>
</reference>
<evidence type="ECO:0000256" key="1">
    <source>
        <dbReference type="SAM" id="MobiDB-lite"/>
    </source>
</evidence>
<gene>
    <name evidence="2" type="primary">mutL</name>
    <name evidence="2" type="ORF">A33O_19124</name>
</gene>
<dbReference type="EMBL" id="AJXZ01000050">
    <property type="protein sequence ID" value="EIM72567.1"/>
    <property type="molecule type" value="Genomic_DNA"/>
</dbReference>
<evidence type="ECO:0000313" key="3">
    <source>
        <dbReference type="Proteomes" id="UP000004622"/>
    </source>
</evidence>
<organism evidence="2 3">
    <name type="scientific">Nitratireductor aquibiodomus RA22</name>
    <dbReference type="NCBI Taxonomy" id="1189611"/>
    <lineage>
        <taxon>Bacteria</taxon>
        <taxon>Pseudomonadati</taxon>
        <taxon>Pseudomonadota</taxon>
        <taxon>Alphaproteobacteria</taxon>
        <taxon>Hyphomicrobiales</taxon>
        <taxon>Phyllobacteriaceae</taxon>
        <taxon>Nitratireductor</taxon>
    </lineage>
</organism>
<evidence type="ECO:0000313" key="2">
    <source>
        <dbReference type="EMBL" id="EIM72567.1"/>
    </source>
</evidence>
<dbReference type="InterPro" id="IPR042120">
    <property type="entry name" value="MutL_C_dimsub"/>
</dbReference>
<name>I5BSL5_9HYPH</name>
<dbReference type="Proteomes" id="UP000004622">
    <property type="component" value="Unassembled WGS sequence"/>
</dbReference>
<dbReference type="SUPFAM" id="SSF118116">
    <property type="entry name" value="DNA mismatch repair protein MutL"/>
    <property type="match status" value="1"/>
</dbReference>
<dbReference type="Gene3D" id="3.30.1540.20">
    <property type="entry name" value="MutL, C-terminal domain, dimerisation subdomain"/>
    <property type="match status" value="1"/>
</dbReference>